<evidence type="ECO:0000313" key="8">
    <source>
        <dbReference type="Proteomes" id="UP000308199"/>
    </source>
</evidence>
<evidence type="ECO:0000256" key="5">
    <source>
        <dbReference type="SAM" id="MobiDB-lite"/>
    </source>
</evidence>
<dbReference type="Pfam" id="PF13520">
    <property type="entry name" value="AA_permease_2"/>
    <property type="match status" value="2"/>
</dbReference>
<dbReference type="PANTHER" id="PTHR11785">
    <property type="entry name" value="AMINO ACID TRANSPORTER"/>
    <property type="match status" value="1"/>
</dbReference>
<feature type="compositionally biased region" description="Polar residues" evidence="5">
    <location>
        <begin position="301"/>
        <end position="310"/>
    </location>
</feature>
<feature type="transmembrane region" description="Helical" evidence="6">
    <location>
        <begin position="764"/>
        <end position="784"/>
    </location>
</feature>
<comment type="subcellular location">
    <subcellularLocation>
        <location evidence="1">Membrane</location>
        <topology evidence="1">Multi-pass membrane protein</topology>
    </subcellularLocation>
</comment>
<reference evidence="7 8" key="1">
    <citation type="submission" date="2019-02" db="EMBL/GenBank/DDBJ databases">
        <title>Genome sequencing of the rare red list fungi Phellinidium pouzarii.</title>
        <authorList>
            <person name="Buettner E."/>
            <person name="Kellner H."/>
        </authorList>
    </citation>
    <scope>NUCLEOTIDE SEQUENCE [LARGE SCALE GENOMIC DNA]</scope>
    <source>
        <strain evidence="7 8">DSM 108285</strain>
    </source>
</reference>
<dbReference type="Proteomes" id="UP000308199">
    <property type="component" value="Unassembled WGS sequence"/>
</dbReference>
<dbReference type="PANTHER" id="PTHR11785:SF353">
    <property type="entry name" value="METHIONINE TRANSPORTER (EUROFUNG)"/>
    <property type="match status" value="1"/>
</dbReference>
<feature type="non-terminal residue" evidence="7">
    <location>
        <position position="1"/>
    </location>
</feature>
<feature type="transmembrane region" description="Helical" evidence="6">
    <location>
        <begin position="935"/>
        <end position="954"/>
    </location>
</feature>
<feature type="transmembrane region" description="Helical" evidence="6">
    <location>
        <begin position="1000"/>
        <end position="1017"/>
    </location>
</feature>
<evidence type="ECO:0000256" key="3">
    <source>
        <dbReference type="ARBA" id="ARBA00022989"/>
    </source>
</evidence>
<keyword evidence="2 6" id="KW-0812">Transmembrane</keyword>
<feature type="compositionally biased region" description="Polar residues" evidence="5">
    <location>
        <begin position="251"/>
        <end position="271"/>
    </location>
</feature>
<feature type="region of interest" description="Disordered" evidence="5">
    <location>
        <begin position="463"/>
        <end position="485"/>
    </location>
</feature>
<gene>
    <name evidence="7" type="ORF">EW145_g7108</name>
</gene>
<feature type="region of interest" description="Disordered" evidence="5">
    <location>
        <begin position="1"/>
        <end position="35"/>
    </location>
</feature>
<protein>
    <submittedName>
        <fullName evidence="7">Uncharacterized protein</fullName>
    </submittedName>
</protein>
<feature type="transmembrane region" description="Helical" evidence="6">
    <location>
        <begin position="960"/>
        <end position="979"/>
    </location>
</feature>
<feature type="compositionally biased region" description="Polar residues" evidence="5">
    <location>
        <begin position="463"/>
        <end position="478"/>
    </location>
</feature>
<evidence type="ECO:0000256" key="2">
    <source>
        <dbReference type="ARBA" id="ARBA00022692"/>
    </source>
</evidence>
<evidence type="ECO:0000256" key="4">
    <source>
        <dbReference type="ARBA" id="ARBA00023136"/>
    </source>
</evidence>
<dbReference type="AlphaFoldDB" id="A0A4S4KQW5"/>
<dbReference type="OrthoDB" id="3264780at2759"/>
<dbReference type="Gene3D" id="1.20.1740.10">
    <property type="entry name" value="Amino acid/polyamine transporter I"/>
    <property type="match status" value="1"/>
</dbReference>
<evidence type="ECO:0000256" key="6">
    <source>
        <dbReference type="SAM" id="Phobius"/>
    </source>
</evidence>
<keyword evidence="4 6" id="KW-0472">Membrane</keyword>
<feature type="transmembrane region" description="Helical" evidence="6">
    <location>
        <begin position="844"/>
        <end position="864"/>
    </location>
</feature>
<dbReference type="InterPro" id="IPR002293">
    <property type="entry name" value="AA/rel_permease1"/>
</dbReference>
<keyword evidence="8" id="KW-1185">Reference proteome</keyword>
<dbReference type="GO" id="GO:0015179">
    <property type="term" value="F:L-amino acid transmembrane transporter activity"/>
    <property type="evidence" value="ECO:0007669"/>
    <property type="project" value="TreeGrafter"/>
</dbReference>
<dbReference type="GO" id="GO:0016020">
    <property type="term" value="C:membrane"/>
    <property type="evidence" value="ECO:0007669"/>
    <property type="project" value="UniProtKB-SubCell"/>
</dbReference>
<feature type="transmembrane region" description="Helical" evidence="6">
    <location>
        <begin position="1029"/>
        <end position="1049"/>
    </location>
</feature>
<proteinExistence type="predicted"/>
<sequence>SQSNANNEKTLSEGKSAKIPKRKAKANPIVSGPSFTLPDTSEPLPPNFLRNQQALLGLAGVVGGINPAHLSTRSSRGATAYNPIIVEEEAPSISSTAWKSRQAQLPSHMPVPSGEAIANTLVSQGNIFPVIRSLMPYFGGSSNVGCCAGHDCHPVGHDTAHSHFAAPPLKRRKLNSVPAGAKDWDVPYPFPNNEGPTRYFQKWEKTRGKKLVLELVSLVRDAVQKAAAKSYFEEKGKEKEENPEMSLTCDDVSTTGDIGRTDISTSQSAHDTTADQRKSNSAPALEYPPPQPIYPDILASSDRNASSSTQELGTDFEAFLDAVNTALTDSNVQLTNDDLAVMSSFGLSPTSSCSPSLVSSTRLSTPIDITEFSTSENKENTYMESLFSQFPCFGNDNIPPDPALLDVTWPSSASAQNQLFSPYAASSSEFIANAPTVADFQQASVVPHRLDSPENSLVNIPTYDNQSDRMSSTSGTHISTSLTPTTPSTFSQTSFFALEHPPAPSHASVPQRQVRNVRSVGVRTHESSNRQANRKLEREDVRLRAHVRREQLATEVARAKIELWETTIEQGVLINLSKDKRHWEDLEKVKQAMLEDDEHLGSSQCSQCGSAQANEDVPLLGAPIEKKIPLGYEVTLLSCAMLNLGEMLGSGIFSVPGVILNSVGSIGMFFLAWTLAPVFAAAGLSLYSELGSMFPNRSGAEVVYLEQAYPRPRSLVPVSFAVTTASFSSSCREEMLNNYVSLAVVAFSTKWSLRAVNTITAIKILSQILVISAGIAVLAGVTHIEDPWSNFADPWAGSTFNGNALATAFVKTHFAFVGWNNSFNVLAEVRGRDPVRTVRNSGRISLAIVTVLFLLTNIAYIAAIPKDDIKHSGQLVGALFFQRVFGNSWAAKILPIAVTVGKARVIREIARQGLLPWPDFFASTKPFGTPLGPVLMKYTLTVIVILAVPAADAFSFLLDLFSYPNLFFSAATAIGVWILRRRHSSEGIQPSKYKSSNVSIILYLASCISLIVMPWIPPEKGQADVSFWYATYCVVGIAIILACGVYYYVWIVLLPSLGGYEVVEEVEELAGGARLARLVRRRLSRAQPSLVDEQENLL</sequence>
<dbReference type="InterPro" id="IPR050598">
    <property type="entry name" value="AminoAcid_Transporter"/>
</dbReference>
<keyword evidence="3 6" id="KW-1133">Transmembrane helix</keyword>
<accession>A0A4S4KQW5</accession>
<feature type="transmembrane region" description="Helical" evidence="6">
    <location>
        <begin position="666"/>
        <end position="687"/>
    </location>
</feature>
<evidence type="ECO:0000313" key="7">
    <source>
        <dbReference type="EMBL" id="THH00278.1"/>
    </source>
</evidence>
<name>A0A4S4KQW5_9AGAM</name>
<dbReference type="EMBL" id="SGPK01000643">
    <property type="protein sequence ID" value="THH00278.1"/>
    <property type="molecule type" value="Genomic_DNA"/>
</dbReference>
<evidence type="ECO:0000256" key="1">
    <source>
        <dbReference type="ARBA" id="ARBA00004141"/>
    </source>
</evidence>
<comment type="caution">
    <text evidence="7">The sequence shown here is derived from an EMBL/GenBank/DDBJ whole genome shotgun (WGS) entry which is preliminary data.</text>
</comment>
<organism evidence="7 8">
    <name type="scientific">Phellinidium pouzarii</name>
    <dbReference type="NCBI Taxonomy" id="167371"/>
    <lineage>
        <taxon>Eukaryota</taxon>
        <taxon>Fungi</taxon>
        <taxon>Dikarya</taxon>
        <taxon>Basidiomycota</taxon>
        <taxon>Agaricomycotina</taxon>
        <taxon>Agaricomycetes</taxon>
        <taxon>Hymenochaetales</taxon>
        <taxon>Hymenochaetaceae</taxon>
        <taxon>Phellinidium</taxon>
    </lineage>
</organism>
<feature type="region of interest" description="Disordered" evidence="5">
    <location>
        <begin position="234"/>
        <end position="310"/>
    </location>
</feature>